<dbReference type="EMBL" id="JBBEGM010000008">
    <property type="protein sequence ID" value="MEJ2863467.1"/>
    <property type="molecule type" value="Genomic_DNA"/>
</dbReference>
<dbReference type="RefSeq" id="WP_337704827.1">
    <property type="nucleotide sequence ID" value="NZ_JBBEGM010000008.1"/>
</dbReference>
<sequence length="259" mass="27583">MEAVAVDWSGDARAAHRRIRVATAVPGRLLEVRAGLDRDGVAALLRERAAAGPLVAGLDFSFALPAWFAHEHGCADVAALWDLVDREGERWLRECRPPFWGRGATPRPPSDPARPGFRVTEEAARADGLTPSSTFQIGGAGAVGTGSLRGMPHLARLRAAGLAVWPFDDAGDATLLEVYPRVHTGPVVKRSPAARQEAVRGDPRIPAALRDDVVATEDAFDAALSALAMAEHLDELRTLRAAPAGSPEAIEGALWRPRP</sequence>
<comment type="caution">
    <text evidence="1">The sequence shown here is derived from an EMBL/GenBank/DDBJ whole genome shotgun (WGS) entry which is preliminary data.</text>
</comment>
<proteinExistence type="predicted"/>
<name>A0ABU8M9Y2_9PSEU</name>
<reference evidence="1 2" key="1">
    <citation type="submission" date="2024-03" db="EMBL/GenBank/DDBJ databases">
        <title>Actinomycetospora sp. OC33-EN07, a novel actinomycete isolated from wild orchid (Aerides multiflora).</title>
        <authorList>
            <person name="Suriyachadkun C."/>
        </authorList>
    </citation>
    <scope>NUCLEOTIDE SEQUENCE [LARGE SCALE GENOMIC DNA]</scope>
    <source>
        <strain evidence="1 2">OC33-EN07</strain>
    </source>
</reference>
<evidence type="ECO:0008006" key="3">
    <source>
        <dbReference type="Google" id="ProtNLM"/>
    </source>
</evidence>
<keyword evidence="2" id="KW-1185">Reference proteome</keyword>
<dbReference type="Proteomes" id="UP001369736">
    <property type="component" value="Unassembled WGS sequence"/>
</dbReference>
<protein>
    <recommendedName>
        <fullName evidence="3">DUF429 domain-containing protein</fullName>
    </recommendedName>
</protein>
<evidence type="ECO:0000313" key="2">
    <source>
        <dbReference type="Proteomes" id="UP001369736"/>
    </source>
</evidence>
<gene>
    <name evidence="1" type="ORF">WCD58_20045</name>
</gene>
<organism evidence="1 2">
    <name type="scientific">Actinomycetospora flava</name>
    <dbReference type="NCBI Taxonomy" id="3129232"/>
    <lineage>
        <taxon>Bacteria</taxon>
        <taxon>Bacillati</taxon>
        <taxon>Actinomycetota</taxon>
        <taxon>Actinomycetes</taxon>
        <taxon>Pseudonocardiales</taxon>
        <taxon>Pseudonocardiaceae</taxon>
        <taxon>Actinomycetospora</taxon>
    </lineage>
</organism>
<evidence type="ECO:0000313" key="1">
    <source>
        <dbReference type="EMBL" id="MEJ2863467.1"/>
    </source>
</evidence>
<accession>A0ABU8M9Y2</accession>